<protein>
    <submittedName>
        <fullName evidence="5">WD40 repeat-like protein</fullName>
    </submittedName>
</protein>
<dbReference type="RefSeq" id="XP_043039449.1">
    <property type="nucleotide sequence ID" value="XM_043186330.1"/>
</dbReference>
<dbReference type="GeneID" id="66108627"/>
<feature type="repeat" description="WD" evidence="3">
    <location>
        <begin position="313"/>
        <end position="354"/>
    </location>
</feature>
<evidence type="ECO:0000256" key="2">
    <source>
        <dbReference type="ARBA" id="ARBA00022737"/>
    </source>
</evidence>
<dbReference type="OrthoDB" id="25131at2759"/>
<dbReference type="Proteomes" id="UP000812287">
    <property type="component" value="Unassembled WGS sequence"/>
</dbReference>
<proteinExistence type="predicted"/>
<keyword evidence="6" id="KW-1185">Reference proteome</keyword>
<dbReference type="InterPro" id="IPR001680">
    <property type="entry name" value="WD40_rpt"/>
</dbReference>
<feature type="repeat" description="WD" evidence="3">
    <location>
        <begin position="65"/>
        <end position="111"/>
    </location>
</feature>
<feature type="compositionally biased region" description="Basic and acidic residues" evidence="4">
    <location>
        <begin position="358"/>
        <end position="380"/>
    </location>
</feature>
<dbReference type="SMART" id="SM00320">
    <property type="entry name" value="WD40"/>
    <property type="match status" value="5"/>
</dbReference>
<dbReference type="EMBL" id="MU250535">
    <property type="protein sequence ID" value="KAG7445949.1"/>
    <property type="molecule type" value="Genomic_DNA"/>
</dbReference>
<evidence type="ECO:0000256" key="4">
    <source>
        <dbReference type="SAM" id="MobiDB-lite"/>
    </source>
</evidence>
<dbReference type="PANTHER" id="PTHR22889:SF0">
    <property type="entry name" value="WD REPEAT-CONTAINING PROTEIN 89"/>
    <property type="match status" value="1"/>
</dbReference>
<accession>A0A9P7VTT5</accession>
<name>A0A9P7VTT5_9AGAR</name>
<gene>
    <name evidence="5" type="ORF">BT62DRAFT_932291</name>
</gene>
<evidence type="ECO:0000313" key="6">
    <source>
        <dbReference type="Proteomes" id="UP000812287"/>
    </source>
</evidence>
<reference evidence="5" key="1">
    <citation type="submission" date="2020-11" db="EMBL/GenBank/DDBJ databases">
        <title>Adaptations for nitrogen fixation in a non-lichenized fungal sporocarp promotes dispersal by wood-feeding termites.</title>
        <authorList>
            <consortium name="DOE Joint Genome Institute"/>
            <person name="Koch R.A."/>
            <person name="Yoon G."/>
            <person name="Arayal U."/>
            <person name="Lail K."/>
            <person name="Amirebrahimi M."/>
            <person name="Labutti K."/>
            <person name="Lipzen A."/>
            <person name="Riley R."/>
            <person name="Barry K."/>
            <person name="Henrissat B."/>
            <person name="Grigoriev I.V."/>
            <person name="Herr J.R."/>
            <person name="Aime M.C."/>
        </authorList>
    </citation>
    <scope>NUCLEOTIDE SEQUENCE</scope>
    <source>
        <strain evidence="5">MCA 3950</strain>
    </source>
</reference>
<dbReference type="PROSITE" id="PS50294">
    <property type="entry name" value="WD_REPEATS_REGION"/>
    <property type="match status" value="2"/>
</dbReference>
<organism evidence="5 6">
    <name type="scientific">Guyanagaster necrorhizus</name>
    <dbReference type="NCBI Taxonomy" id="856835"/>
    <lineage>
        <taxon>Eukaryota</taxon>
        <taxon>Fungi</taxon>
        <taxon>Dikarya</taxon>
        <taxon>Basidiomycota</taxon>
        <taxon>Agaricomycotina</taxon>
        <taxon>Agaricomycetes</taxon>
        <taxon>Agaricomycetidae</taxon>
        <taxon>Agaricales</taxon>
        <taxon>Marasmiineae</taxon>
        <taxon>Physalacriaceae</taxon>
        <taxon>Guyanagaster</taxon>
    </lineage>
</organism>
<dbReference type="Gene3D" id="2.130.10.10">
    <property type="entry name" value="YVTN repeat-like/Quinoprotein amine dehydrogenase"/>
    <property type="match status" value="2"/>
</dbReference>
<dbReference type="SUPFAM" id="SSF50978">
    <property type="entry name" value="WD40 repeat-like"/>
    <property type="match status" value="1"/>
</dbReference>
<keyword evidence="2" id="KW-0677">Repeat</keyword>
<dbReference type="PROSITE" id="PS50082">
    <property type="entry name" value="WD_REPEATS_2"/>
    <property type="match status" value="2"/>
</dbReference>
<dbReference type="InterPro" id="IPR036322">
    <property type="entry name" value="WD40_repeat_dom_sf"/>
</dbReference>
<comment type="caution">
    <text evidence="5">The sequence shown here is derived from an EMBL/GenBank/DDBJ whole genome shotgun (WGS) entry which is preliminary data.</text>
</comment>
<feature type="region of interest" description="Disordered" evidence="4">
    <location>
        <begin position="352"/>
        <end position="380"/>
    </location>
</feature>
<keyword evidence="1 3" id="KW-0853">WD repeat</keyword>
<evidence type="ECO:0000256" key="1">
    <source>
        <dbReference type="ARBA" id="ARBA00022574"/>
    </source>
</evidence>
<dbReference type="Pfam" id="PF00400">
    <property type="entry name" value="WD40"/>
    <property type="match status" value="4"/>
</dbReference>
<dbReference type="AlphaFoldDB" id="A0A9P7VTT5"/>
<dbReference type="InterPro" id="IPR039328">
    <property type="entry name" value="WDR89"/>
</dbReference>
<dbReference type="PANTHER" id="PTHR22889">
    <property type="entry name" value="WD REPEAT-CONTAINING PROTEIN 89"/>
    <property type="match status" value="1"/>
</dbReference>
<evidence type="ECO:0000256" key="3">
    <source>
        <dbReference type="PROSITE-ProRule" id="PRU00221"/>
    </source>
</evidence>
<dbReference type="InterPro" id="IPR015943">
    <property type="entry name" value="WD40/YVTN_repeat-like_dom_sf"/>
</dbReference>
<evidence type="ECO:0000313" key="5">
    <source>
        <dbReference type="EMBL" id="KAG7445949.1"/>
    </source>
</evidence>
<sequence>MQNPVLLESPHFLSYPWPTRSLSLASQPYVLAIASLPAHYATASSTPSNTIEIYDKASLLHIQSLGGHETAITSLKTVESIAGFSRQSLVSSGHDGSVKVWDDRSNSHSIKMTNLGKSNALLCCDISPDGFTVAAGTDLQGDDANILFWDLRQPATPLRTHGSTHSDDVTVLQFAPNNVLLSASADGLLCLSDAAEDDEDEAVQQVANWGCSVSQAGFMASSSMSPQIWASSDMETFSTWSNELDPLQSVDIRAPSVHNRNCTWVTDYLVTCTSQPNGDLAVFTGSNEGDIALLSNSDLSTQNSPWLLHKIWSNGHAGVVRSLLWDENNQVLLTGGEDGKINSWSLRSASEDGMDIDTSPRKRNMDWEDDREEGKRFRTY</sequence>